<dbReference type="AlphaFoldDB" id="A0A6I0KQP7"/>
<protein>
    <submittedName>
        <fullName evidence="1">Uncharacterized protein</fullName>
    </submittedName>
</protein>
<proteinExistence type="predicted"/>
<evidence type="ECO:0000313" key="4">
    <source>
        <dbReference type="Proteomes" id="UP000442334"/>
    </source>
</evidence>
<accession>A0A6I0KQP7</accession>
<gene>
    <name evidence="2" type="ORF">GAQ34_06315</name>
    <name evidence="1" type="ORF">GAQ56_12145</name>
</gene>
<dbReference type="Proteomes" id="UP000432488">
    <property type="component" value="Unassembled WGS sequence"/>
</dbReference>
<dbReference type="EMBL" id="WCUV01000008">
    <property type="protein sequence ID" value="KAB4090732.1"/>
    <property type="molecule type" value="Genomic_DNA"/>
</dbReference>
<dbReference type="Proteomes" id="UP000442334">
    <property type="component" value="Unassembled WGS sequence"/>
</dbReference>
<sequence length="290" mass="34189">MTTIYFDQFAISGMSEPTNNLWYQIRNILFDLKSQNKICCCTSPETIFETSQRHCMGVIDNYAIISKLLDNCYLNDIRTIICQQIAKDIKDIESNPFLYVNHNFTSNEFNSSLKKVIQYEFDSKDIPSFPIEMSDKQITCFVKILYDNRKRMFFNSIESYITGNQSNDIYAEICRILVEQFDFTKFDFQTLLNNIQYGDFRCCPTLRIQNLLEPYIFVSEKEVKNNITFKNDLFDIRRISSAIPYCDILLCDSKWKNCLRKLNIDDEYNIKVFSAKSVDLKEFESYLSSL</sequence>
<reference evidence="3 4" key="1">
    <citation type="journal article" date="2019" name="Nat. Med.">
        <title>A library of human gut bacterial isolates paired with longitudinal multiomics data enables mechanistic microbiome research.</title>
        <authorList>
            <person name="Poyet M."/>
            <person name="Groussin M."/>
            <person name="Gibbons S.M."/>
            <person name="Avila-Pacheco J."/>
            <person name="Jiang X."/>
            <person name="Kearney S.M."/>
            <person name="Perrotta A.R."/>
            <person name="Berdy B."/>
            <person name="Zhao S."/>
            <person name="Lieberman T.D."/>
            <person name="Swanson P.K."/>
            <person name="Smith M."/>
            <person name="Roesemann S."/>
            <person name="Alexander J.E."/>
            <person name="Rich S.A."/>
            <person name="Livny J."/>
            <person name="Vlamakis H."/>
            <person name="Clish C."/>
            <person name="Bullock K."/>
            <person name="Deik A."/>
            <person name="Scott J."/>
            <person name="Pierce K.A."/>
            <person name="Xavier R.J."/>
            <person name="Alm E.J."/>
        </authorList>
    </citation>
    <scope>NUCLEOTIDE SEQUENCE [LARGE SCALE GENOMIC DNA]</scope>
    <source>
        <strain evidence="2 4">BIOML-A21</strain>
        <strain evidence="1 3">BIOML-A42</strain>
    </source>
</reference>
<dbReference type="EMBL" id="WCUA01000005">
    <property type="protein sequence ID" value="KAB4186483.1"/>
    <property type="molecule type" value="Genomic_DNA"/>
</dbReference>
<organism evidence="1 3">
    <name type="scientific">Bacteroides uniformis</name>
    <dbReference type="NCBI Taxonomy" id="820"/>
    <lineage>
        <taxon>Bacteria</taxon>
        <taxon>Pseudomonadati</taxon>
        <taxon>Bacteroidota</taxon>
        <taxon>Bacteroidia</taxon>
        <taxon>Bacteroidales</taxon>
        <taxon>Bacteroidaceae</taxon>
        <taxon>Bacteroides</taxon>
    </lineage>
</organism>
<evidence type="ECO:0000313" key="1">
    <source>
        <dbReference type="EMBL" id="KAB4090732.1"/>
    </source>
</evidence>
<name>A0A6I0KQP7_BACUN</name>
<evidence type="ECO:0000313" key="2">
    <source>
        <dbReference type="EMBL" id="KAB4186483.1"/>
    </source>
</evidence>
<comment type="caution">
    <text evidence="1">The sequence shown here is derived from an EMBL/GenBank/DDBJ whole genome shotgun (WGS) entry which is preliminary data.</text>
</comment>
<evidence type="ECO:0000313" key="3">
    <source>
        <dbReference type="Proteomes" id="UP000432488"/>
    </source>
</evidence>
<dbReference type="RefSeq" id="WP_011966709.1">
    <property type="nucleotide sequence ID" value="NZ_CACRTC010000006.1"/>
</dbReference>